<gene>
    <name evidence="1" type="ORF">VNI00_018934</name>
</gene>
<keyword evidence="2" id="KW-1185">Reference proteome</keyword>
<accession>A0AAW0ATJ1</accession>
<reference evidence="1 2" key="1">
    <citation type="submission" date="2024-01" db="EMBL/GenBank/DDBJ databases">
        <title>A draft genome for a cacao thread blight-causing isolate of Paramarasmius palmivorus.</title>
        <authorList>
            <person name="Baruah I.K."/>
            <person name="Bukari Y."/>
            <person name="Amoako-Attah I."/>
            <person name="Meinhardt L.W."/>
            <person name="Bailey B.A."/>
            <person name="Cohen S.P."/>
        </authorList>
    </citation>
    <scope>NUCLEOTIDE SEQUENCE [LARGE SCALE GENOMIC DNA]</scope>
    <source>
        <strain evidence="1 2">GH-12</strain>
    </source>
</reference>
<dbReference type="EMBL" id="JAYKXP010000290">
    <property type="protein sequence ID" value="KAK7016374.1"/>
    <property type="molecule type" value="Genomic_DNA"/>
</dbReference>
<evidence type="ECO:0000313" key="2">
    <source>
        <dbReference type="Proteomes" id="UP001383192"/>
    </source>
</evidence>
<name>A0AAW0ATJ1_9AGAR</name>
<dbReference type="AlphaFoldDB" id="A0AAW0ATJ1"/>
<organism evidence="1 2">
    <name type="scientific">Paramarasmius palmivorus</name>
    <dbReference type="NCBI Taxonomy" id="297713"/>
    <lineage>
        <taxon>Eukaryota</taxon>
        <taxon>Fungi</taxon>
        <taxon>Dikarya</taxon>
        <taxon>Basidiomycota</taxon>
        <taxon>Agaricomycotina</taxon>
        <taxon>Agaricomycetes</taxon>
        <taxon>Agaricomycetidae</taxon>
        <taxon>Agaricales</taxon>
        <taxon>Marasmiineae</taxon>
        <taxon>Marasmiaceae</taxon>
        <taxon>Paramarasmius</taxon>
    </lineage>
</organism>
<comment type="caution">
    <text evidence="1">The sequence shown here is derived from an EMBL/GenBank/DDBJ whole genome shotgun (WGS) entry which is preliminary data.</text>
</comment>
<sequence length="198" mass="21820">MEKANIDPESQMTSNLGIGLLGAWAPKLVIIAVTDQIQSIITHILFHPLLSAFYMSENVEAGYATGAQNHDGRDIGSFSLFDTLTRGLESEGLQHDRTKLVNELIQLIAEDACTGSFPIPALKYYSLMLCNEISISKEIRGHIDSLIVQVKGSEDNSWESFDRYVDGVESFEKSLMSESIGYGNAVSPFQPLDTLDSR</sequence>
<evidence type="ECO:0000313" key="1">
    <source>
        <dbReference type="EMBL" id="KAK7016374.1"/>
    </source>
</evidence>
<dbReference type="Proteomes" id="UP001383192">
    <property type="component" value="Unassembled WGS sequence"/>
</dbReference>
<proteinExistence type="predicted"/>
<protein>
    <submittedName>
        <fullName evidence="1">Uncharacterized protein</fullName>
    </submittedName>
</protein>